<organism evidence="10 11">
    <name type="scientific">Treponema primitia (strain ATCC BAA-887 / DSM 12427 / ZAS-2)</name>
    <dbReference type="NCBI Taxonomy" id="545694"/>
    <lineage>
        <taxon>Bacteria</taxon>
        <taxon>Pseudomonadati</taxon>
        <taxon>Spirochaetota</taxon>
        <taxon>Spirochaetia</taxon>
        <taxon>Spirochaetales</taxon>
        <taxon>Treponemataceae</taxon>
        <taxon>Treponema</taxon>
    </lineage>
</organism>
<comment type="subcellular location">
    <subcellularLocation>
        <location evidence="1">Cell membrane</location>
        <topology evidence="1">Lipid-anchor</topology>
    </subcellularLocation>
</comment>
<sequence length="362" mass="38541">MQALDFIRGIFLPRLNNPSEAFMNHVRLILSLTLAGLLLGGCGGTKDGAKSGGDTKTVSIGIFIPGVMSGSPIYEMLAQGVQRAAADKAGTEATVIEGGYNQAEWESRVTSMAASGDYDLIVSSNPSLPTIAEAVSAKFPQQRFLLLDGELSGNPMIYTLRYNQREQAYMAGYIAALITEAAGPQVRKIGLVAAQEYPAMNKVILPGFGEGGRAVNPGYTVDFRLVGNWFDAERGAEIAQDMILGGVKVILGIAGGANEGVLQAASEAGAKVVWFDINGYALRPGVVVGSAILHQERAAYEQTRRFLEGSLPFGSAEMVGVADGYVDFIEDDPDYIAAVSADLREKQAALIKRIRSRDLVLE</sequence>
<dbReference type="InterPro" id="IPR003760">
    <property type="entry name" value="PnrA-like"/>
</dbReference>
<keyword evidence="5" id="KW-0732">Signal</keyword>
<dbReference type="Pfam" id="PF02608">
    <property type="entry name" value="Bmp"/>
    <property type="match status" value="1"/>
</dbReference>
<proteinExistence type="inferred from homology"/>
<comment type="similarity">
    <text evidence="2">Belongs to the BMP lipoprotein family.</text>
</comment>
<reference evidence="11" key="1">
    <citation type="submission" date="2009-12" db="EMBL/GenBank/DDBJ databases">
        <title>Complete sequence of Treponema primitia strain ZAS-2.</title>
        <authorList>
            <person name="Tetu S.G."/>
            <person name="Matson E."/>
            <person name="Ren Q."/>
            <person name="Seshadri R."/>
            <person name="Elbourne L."/>
            <person name="Hassan K.A."/>
            <person name="Durkin A."/>
            <person name="Radune D."/>
            <person name="Mohamoud Y."/>
            <person name="Shay R."/>
            <person name="Jin S."/>
            <person name="Zhang X."/>
            <person name="Lucey K."/>
            <person name="Ballor N.R."/>
            <person name="Ottesen E."/>
            <person name="Rosenthal R."/>
            <person name="Allen A."/>
            <person name="Leadbetter J.R."/>
            <person name="Paulsen I.T."/>
        </authorList>
    </citation>
    <scope>NUCLEOTIDE SEQUENCE [LARGE SCALE GENOMIC DNA]</scope>
    <source>
        <strain evidence="11">ATCC BAA-887 / DSM 12427 / ZAS-2</strain>
    </source>
</reference>
<reference evidence="10 11" key="2">
    <citation type="journal article" date="2011" name="ISME J.">
        <title>RNA-seq reveals cooperative metabolic interactions between two termite-gut spirochete species in co-culture.</title>
        <authorList>
            <person name="Rosenthal A.Z."/>
            <person name="Matson E.G."/>
            <person name="Eldar A."/>
            <person name="Leadbetter J.R."/>
        </authorList>
    </citation>
    <scope>NUCLEOTIDE SEQUENCE [LARGE SCALE GENOMIC DNA]</scope>
    <source>
        <strain evidence="11">ATCC BAA-887 / DSM 12427 / ZAS-2</strain>
    </source>
</reference>
<keyword evidence="7" id="KW-0564">Palmitate</keyword>
<dbReference type="STRING" id="545694.TREPR_0233"/>
<protein>
    <submittedName>
        <fullName evidence="10">MemBrane lipoprotein TpN38(B)</fullName>
    </submittedName>
</protein>
<evidence type="ECO:0000256" key="6">
    <source>
        <dbReference type="ARBA" id="ARBA00023136"/>
    </source>
</evidence>
<dbReference type="InterPro" id="IPR028082">
    <property type="entry name" value="Peripla_BP_I"/>
</dbReference>
<dbReference type="KEGG" id="tpi:TREPR_0233"/>
<name>F5YLL3_TREPZ</name>
<evidence type="ECO:0000313" key="11">
    <source>
        <dbReference type="Proteomes" id="UP000009223"/>
    </source>
</evidence>
<evidence type="ECO:0000256" key="1">
    <source>
        <dbReference type="ARBA" id="ARBA00004193"/>
    </source>
</evidence>
<dbReference type="HOGENOM" id="CLU_038813_0_1_12"/>
<dbReference type="GO" id="GO:0005886">
    <property type="term" value="C:plasma membrane"/>
    <property type="evidence" value="ECO:0007669"/>
    <property type="project" value="UniProtKB-SubCell"/>
</dbReference>
<accession>F5YLL3</accession>
<evidence type="ECO:0000256" key="3">
    <source>
        <dbReference type="ARBA" id="ARBA00022448"/>
    </source>
</evidence>
<dbReference type="EMBL" id="CP001843">
    <property type="protein sequence ID" value="AEF84639.1"/>
    <property type="molecule type" value="Genomic_DNA"/>
</dbReference>
<dbReference type="AlphaFoldDB" id="F5YLL3"/>
<keyword evidence="3" id="KW-0813">Transport</keyword>
<keyword evidence="4" id="KW-1003">Cell membrane</keyword>
<evidence type="ECO:0000256" key="2">
    <source>
        <dbReference type="ARBA" id="ARBA00008610"/>
    </source>
</evidence>
<evidence type="ECO:0000256" key="4">
    <source>
        <dbReference type="ARBA" id="ARBA00022475"/>
    </source>
</evidence>
<gene>
    <name evidence="10" type="ordered locus">TREPR_0233</name>
</gene>
<dbReference type="InterPro" id="IPR050957">
    <property type="entry name" value="BMP_lipoprotein"/>
</dbReference>
<dbReference type="PANTHER" id="PTHR34296:SF2">
    <property type="entry name" value="ABC TRANSPORTER GUANOSINE-BINDING PROTEIN NUPN"/>
    <property type="match status" value="1"/>
</dbReference>
<evidence type="ECO:0000259" key="9">
    <source>
        <dbReference type="Pfam" id="PF02608"/>
    </source>
</evidence>
<dbReference type="PANTHER" id="PTHR34296">
    <property type="entry name" value="TRANSCRIPTIONAL ACTIVATOR PROTEIN MED"/>
    <property type="match status" value="1"/>
</dbReference>
<evidence type="ECO:0000256" key="7">
    <source>
        <dbReference type="ARBA" id="ARBA00023139"/>
    </source>
</evidence>
<dbReference type="Proteomes" id="UP000009223">
    <property type="component" value="Chromosome"/>
</dbReference>
<evidence type="ECO:0000313" key="10">
    <source>
        <dbReference type="EMBL" id="AEF84639.1"/>
    </source>
</evidence>
<evidence type="ECO:0000256" key="5">
    <source>
        <dbReference type="ARBA" id="ARBA00022729"/>
    </source>
</evidence>
<dbReference type="eggNOG" id="COG1744">
    <property type="taxonomic scope" value="Bacteria"/>
</dbReference>
<feature type="domain" description="ABC transporter substrate-binding protein PnrA-like" evidence="9">
    <location>
        <begin position="58"/>
        <end position="357"/>
    </location>
</feature>
<dbReference type="SUPFAM" id="SSF53822">
    <property type="entry name" value="Periplasmic binding protein-like I"/>
    <property type="match status" value="1"/>
</dbReference>
<keyword evidence="6" id="KW-0472">Membrane</keyword>
<dbReference type="Gene3D" id="3.40.50.2300">
    <property type="match status" value="2"/>
</dbReference>
<evidence type="ECO:0000256" key="8">
    <source>
        <dbReference type="ARBA" id="ARBA00023288"/>
    </source>
</evidence>
<keyword evidence="8 10" id="KW-0449">Lipoprotein</keyword>
<keyword evidence="11" id="KW-1185">Reference proteome</keyword>